<reference evidence="1 2" key="1">
    <citation type="submission" date="2014-04" db="EMBL/GenBank/DDBJ databases">
        <authorList>
            <consortium name="DOE Joint Genome Institute"/>
            <person name="Kuo A."/>
            <person name="Kohler A."/>
            <person name="Nagy L.G."/>
            <person name="Floudas D."/>
            <person name="Copeland A."/>
            <person name="Barry K.W."/>
            <person name="Cichocki N."/>
            <person name="Veneault-Fourrey C."/>
            <person name="LaButti K."/>
            <person name="Lindquist E.A."/>
            <person name="Lipzen A."/>
            <person name="Lundell T."/>
            <person name="Morin E."/>
            <person name="Murat C."/>
            <person name="Sun H."/>
            <person name="Tunlid A."/>
            <person name="Henrissat B."/>
            <person name="Grigoriev I.V."/>
            <person name="Hibbett D.S."/>
            <person name="Martin F."/>
            <person name="Nordberg H.P."/>
            <person name="Cantor M.N."/>
            <person name="Hua S.X."/>
        </authorList>
    </citation>
    <scope>NUCLEOTIDE SEQUENCE [LARGE SCALE GENOMIC DNA]</scope>
    <source>
        <strain evidence="1 2">LaAM-08-1</strain>
    </source>
</reference>
<accession>A0A0C9WMZ0</accession>
<protein>
    <submittedName>
        <fullName evidence="1">Uncharacterized protein</fullName>
    </submittedName>
</protein>
<evidence type="ECO:0000313" key="2">
    <source>
        <dbReference type="Proteomes" id="UP000054477"/>
    </source>
</evidence>
<dbReference type="HOGENOM" id="CLU_2242920_0_0_1"/>
<keyword evidence="2" id="KW-1185">Reference proteome</keyword>
<dbReference type="EMBL" id="KN838664">
    <property type="protein sequence ID" value="KIJ98639.1"/>
    <property type="molecule type" value="Genomic_DNA"/>
</dbReference>
<feature type="non-terminal residue" evidence="1">
    <location>
        <position position="1"/>
    </location>
</feature>
<proteinExistence type="predicted"/>
<dbReference type="OrthoDB" id="10576232at2759"/>
<organism evidence="1 2">
    <name type="scientific">Laccaria amethystina LaAM-08-1</name>
    <dbReference type="NCBI Taxonomy" id="1095629"/>
    <lineage>
        <taxon>Eukaryota</taxon>
        <taxon>Fungi</taxon>
        <taxon>Dikarya</taxon>
        <taxon>Basidiomycota</taxon>
        <taxon>Agaricomycotina</taxon>
        <taxon>Agaricomycetes</taxon>
        <taxon>Agaricomycetidae</taxon>
        <taxon>Agaricales</taxon>
        <taxon>Agaricineae</taxon>
        <taxon>Hydnangiaceae</taxon>
        <taxon>Laccaria</taxon>
    </lineage>
</organism>
<gene>
    <name evidence="1" type="ORF">K443DRAFT_103590</name>
</gene>
<dbReference type="Proteomes" id="UP000054477">
    <property type="component" value="Unassembled WGS sequence"/>
</dbReference>
<dbReference type="AlphaFoldDB" id="A0A0C9WMZ0"/>
<name>A0A0C9WMZ0_9AGAR</name>
<reference evidence="2" key="2">
    <citation type="submission" date="2015-01" db="EMBL/GenBank/DDBJ databases">
        <title>Evolutionary Origins and Diversification of the Mycorrhizal Mutualists.</title>
        <authorList>
            <consortium name="DOE Joint Genome Institute"/>
            <consortium name="Mycorrhizal Genomics Consortium"/>
            <person name="Kohler A."/>
            <person name="Kuo A."/>
            <person name="Nagy L.G."/>
            <person name="Floudas D."/>
            <person name="Copeland A."/>
            <person name="Barry K.W."/>
            <person name="Cichocki N."/>
            <person name="Veneault-Fourrey C."/>
            <person name="LaButti K."/>
            <person name="Lindquist E.A."/>
            <person name="Lipzen A."/>
            <person name="Lundell T."/>
            <person name="Morin E."/>
            <person name="Murat C."/>
            <person name="Riley R."/>
            <person name="Ohm R."/>
            <person name="Sun H."/>
            <person name="Tunlid A."/>
            <person name="Henrissat B."/>
            <person name="Grigoriev I.V."/>
            <person name="Hibbett D.S."/>
            <person name="Martin F."/>
        </authorList>
    </citation>
    <scope>NUCLEOTIDE SEQUENCE [LARGE SCALE GENOMIC DNA]</scope>
    <source>
        <strain evidence="2">LaAM-08-1</strain>
    </source>
</reference>
<evidence type="ECO:0000313" key="1">
    <source>
        <dbReference type="EMBL" id="KIJ98639.1"/>
    </source>
</evidence>
<sequence length="105" mass="11646">VTCMSTLPFKLSTFPSTVDFIPISAMCFRCLKRCKAFISTSAVCSGSRQESILMMPLFIASRTLWYQTAMCLARLWNWGFLAIEIDPLLSPLIVVGVSCLIPNSS</sequence>